<proteinExistence type="predicted"/>
<reference evidence="2 3" key="1">
    <citation type="submission" date="2024-03" db="EMBL/GenBank/DDBJ databases">
        <title>Human intestinal bacterial collection.</title>
        <authorList>
            <person name="Pauvert C."/>
            <person name="Hitch T.C.A."/>
            <person name="Clavel T."/>
        </authorList>
    </citation>
    <scope>NUCLEOTIDE SEQUENCE [LARGE SCALE GENOMIC DNA]</scope>
    <source>
        <strain evidence="2 3">CLA-AA-H255</strain>
    </source>
</reference>
<dbReference type="InterPro" id="IPR000160">
    <property type="entry name" value="GGDEF_dom"/>
</dbReference>
<gene>
    <name evidence="2" type="ORF">WMO14_09010</name>
</gene>
<dbReference type="SUPFAM" id="SSF55073">
    <property type="entry name" value="Nucleotide cyclase"/>
    <property type="match status" value="1"/>
</dbReference>
<accession>A0ABV1BYH8</accession>
<dbReference type="EMBL" id="JBBMER010000006">
    <property type="protein sequence ID" value="MEQ2380018.1"/>
    <property type="molecule type" value="Genomic_DNA"/>
</dbReference>
<keyword evidence="2" id="KW-0808">Transferase</keyword>
<comment type="caution">
    <text evidence="2">The sequence shown here is derived from an EMBL/GenBank/DDBJ whole genome shotgun (WGS) entry which is preliminary data.</text>
</comment>
<name>A0ABV1BYH8_9FIRM</name>
<evidence type="ECO:0000259" key="1">
    <source>
        <dbReference type="Pfam" id="PF00990"/>
    </source>
</evidence>
<sequence>MSEIVEYTFEELKKEMELLSPLYDVVRLVNPFKCEIIDINDTCLTPSDTPISCYDSWKCIFQCINCTSARTLLTGNIQSKLDVSDDTVYHVTSRPVRVNNSLLVLETVQHFSYTYRQLEAGNTNNALISLIQNANRSLLLDEETGAYNRSYLSEHLPYELYKAENNHQSNAAFVKITNLADTIAEYGDIASNGIVCCLYNLITHTFKDISDGELMLVRYDKDLFFILDTNLKYTDFENRINNLIAAAIPEHILFKSNKIPFEISTACINLADENINTQDELINTLNNRLNN</sequence>
<dbReference type="Proteomes" id="UP001442364">
    <property type="component" value="Unassembled WGS sequence"/>
</dbReference>
<dbReference type="GO" id="GO:0052621">
    <property type="term" value="F:diguanylate cyclase activity"/>
    <property type="evidence" value="ECO:0007669"/>
    <property type="project" value="UniProtKB-EC"/>
</dbReference>
<evidence type="ECO:0000313" key="3">
    <source>
        <dbReference type="Proteomes" id="UP001442364"/>
    </source>
</evidence>
<protein>
    <submittedName>
        <fullName evidence="2">Diguanylate cyclase</fullName>
        <ecNumber evidence="2">2.7.7.65</ecNumber>
    </submittedName>
</protein>
<feature type="domain" description="GGDEF" evidence="1">
    <location>
        <begin position="140"/>
        <end position="283"/>
    </location>
</feature>
<dbReference type="InterPro" id="IPR043128">
    <property type="entry name" value="Rev_trsase/Diguanyl_cyclase"/>
</dbReference>
<keyword evidence="3" id="KW-1185">Reference proteome</keyword>
<dbReference type="RefSeq" id="WP_349153701.1">
    <property type="nucleotide sequence ID" value="NZ_JBBMER010000006.1"/>
</dbReference>
<dbReference type="InterPro" id="IPR029787">
    <property type="entry name" value="Nucleotide_cyclase"/>
</dbReference>
<dbReference type="Gene3D" id="3.30.70.270">
    <property type="match status" value="1"/>
</dbReference>
<dbReference type="Pfam" id="PF00990">
    <property type="entry name" value="GGDEF"/>
    <property type="match status" value="1"/>
</dbReference>
<dbReference type="EC" id="2.7.7.65" evidence="2"/>
<organism evidence="2 3">
    <name type="scientific">[Lactobacillus] rogosae</name>
    <dbReference type="NCBI Taxonomy" id="706562"/>
    <lineage>
        <taxon>Bacteria</taxon>
        <taxon>Bacillati</taxon>
        <taxon>Bacillota</taxon>
        <taxon>Clostridia</taxon>
        <taxon>Lachnospirales</taxon>
        <taxon>Lachnospiraceae</taxon>
        <taxon>Lachnospira</taxon>
    </lineage>
</organism>
<keyword evidence="2" id="KW-0548">Nucleotidyltransferase</keyword>
<evidence type="ECO:0000313" key="2">
    <source>
        <dbReference type="EMBL" id="MEQ2380018.1"/>
    </source>
</evidence>